<dbReference type="Gene3D" id="2.40.50.90">
    <property type="match status" value="1"/>
</dbReference>
<dbReference type="EMBL" id="SOGN01000035">
    <property type="protein sequence ID" value="TFC81314.1"/>
    <property type="molecule type" value="Genomic_DNA"/>
</dbReference>
<dbReference type="PROSITE" id="PS50830">
    <property type="entry name" value="TNASE_3"/>
    <property type="match status" value="1"/>
</dbReference>
<gene>
    <name evidence="3" type="ORF">E3T23_07515</name>
</gene>
<dbReference type="Pfam" id="PF00565">
    <property type="entry name" value="SNase"/>
    <property type="match status" value="1"/>
</dbReference>
<dbReference type="InterPro" id="IPR016071">
    <property type="entry name" value="Staphylococal_nuclease_OB-fold"/>
</dbReference>
<comment type="caution">
    <text evidence="3">The sequence shown here is derived from an EMBL/GenBank/DDBJ whole genome shotgun (WGS) entry which is preliminary data.</text>
</comment>
<name>A0A4R8XSL6_9MICO</name>
<dbReference type="RefSeq" id="WP_134369744.1">
    <property type="nucleotide sequence ID" value="NZ_SOGN01000035.1"/>
</dbReference>
<dbReference type="InterPro" id="IPR035437">
    <property type="entry name" value="SNase_OB-fold_sf"/>
</dbReference>
<organism evidence="3 4">
    <name type="scientific">Cryobacterium cheniae</name>
    <dbReference type="NCBI Taxonomy" id="1259262"/>
    <lineage>
        <taxon>Bacteria</taxon>
        <taxon>Bacillati</taxon>
        <taxon>Actinomycetota</taxon>
        <taxon>Actinomycetes</taxon>
        <taxon>Micrococcales</taxon>
        <taxon>Microbacteriaceae</taxon>
        <taxon>Cryobacterium</taxon>
    </lineage>
</organism>
<evidence type="ECO:0000256" key="1">
    <source>
        <dbReference type="SAM" id="MobiDB-lite"/>
    </source>
</evidence>
<dbReference type="SMART" id="SM00318">
    <property type="entry name" value="SNc"/>
    <property type="match status" value="1"/>
</dbReference>
<reference evidence="3 4" key="1">
    <citation type="submission" date="2019-03" db="EMBL/GenBank/DDBJ databases">
        <title>Genomics of glacier-inhabiting Cryobacterium strains.</title>
        <authorList>
            <person name="Liu Q."/>
            <person name="Xin Y.-H."/>
        </authorList>
    </citation>
    <scope>NUCLEOTIDE SEQUENCE [LARGE SCALE GENOMIC DNA]</scope>
    <source>
        <strain evidence="3 4">TMT2-48-2</strain>
    </source>
</reference>
<proteinExistence type="predicted"/>
<feature type="region of interest" description="Disordered" evidence="1">
    <location>
        <begin position="42"/>
        <end position="86"/>
    </location>
</feature>
<evidence type="ECO:0000259" key="2">
    <source>
        <dbReference type="PROSITE" id="PS50830"/>
    </source>
</evidence>
<dbReference type="SUPFAM" id="SSF50199">
    <property type="entry name" value="Staphylococcal nuclease"/>
    <property type="match status" value="1"/>
</dbReference>
<evidence type="ECO:0000313" key="3">
    <source>
        <dbReference type="EMBL" id="TFC81314.1"/>
    </source>
</evidence>
<dbReference type="AlphaFoldDB" id="A0A4R8XSL6"/>
<accession>A0A4R8XSL6</accession>
<dbReference type="Proteomes" id="UP000298433">
    <property type="component" value="Unassembled WGS sequence"/>
</dbReference>
<feature type="domain" description="TNase-like" evidence="2">
    <location>
        <begin position="84"/>
        <end position="222"/>
    </location>
</feature>
<keyword evidence="4" id="KW-1185">Reference proteome</keyword>
<evidence type="ECO:0000313" key="4">
    <source>
        <dbReference type="Proteomes" id="UP000298433"/>
    </source>
</evidence>
<protein>
    <submittedName>
        <fullName evidence="3">Thermonuclease</fullName>
    </submittedName>
</protein>
<sequence length="223" mass="23182">MGIRQGRSGLLAGVLVLGVLGIAWAQQSGLLTPVFESLLSSPLGGASESTDPVATAEDGTAETGPAETGPAETGPADIPAPPSGAVPMTVEYVHDGDTLFLRADQPNALVATTDDVKVRLLGIDTPEVGDRAECFGDQATEQLRTLLPEGSRTWVAADQDPTDQYGRSLFYLWTEDGRFVNYELVAGGAAESLNIAPNDAHYPLLRAAEDAANTAGAGQWGTC</sequence>
<dbReference type="OrthoDB" id="5241375at2"/>